<dbReference type="InterPro" id="IPR000462">
    <property type="entry name" value="CDP-OH_P_trans"/>
</dbReference>
<feature type="transmembrane region" description="Helical" evidence="3">
    <location>
        <begin position="180"/>
        <end position="199"/>
    </location>
</feature>
<organism evidence="4 5">
    <name type="scientific">Stereocaulon virgatum</name>
    <dbReference type="NCBI Taxonomy" id="373712"/>
    <lineage>
        <taxon>Eukaryota</taxon>
        <taxon>Fungi</taxon>
        <taxon>Dikarya</taxon>
        <taxon>Ascomycota</taxon>
        <taxon>Pezizomycotina</taxon>
        <taxon>Lecanoromycetes</taxon>
        <taxon>OSLEUM clade</taxon>
        <taxon>Lecanoromycetidae</taxon>
        <taxon>Lecanorales</taxon>
        <taxon>Lecanorineae</taxon>
        <taxon>Stereocaulaceae</taxon>
        <taxon>Stereocaulon</taxon>
    </lineage>
</organism>
<protein>
    <recommendedName>
        <fullName evidence="6">CDP-alcohol phosphatidyltransferase</fullName>
    </recommendedName>
</protein>
<keyword evidence="3" id="KW-0812">Transmembrane</keyword>
<keyword evidence="5" id="KW-1185">Reference proteome</keyword>
<dbReference type="EMBL" id="JBEFKJ010000001">
    <property type="protein sequence ID" value="KAL2048368.1"/>
    <property type="molecule type" value="Genomic_DNA"/>
</dbReference>
<name>A0ABR4AY16_9LECA</name>
<feature type="transmembrane region" description="Helical" evidence="3">
    <location>
        <begin position="156"/>
        <end position="174"/>
    </location>
</feature>
<keyword evidence="3" id="KW-0472">Membrane</keyword>
<evidence type="ECO:0000256" key="2">
    <source>
        <dbReference type="RuleBase" id="RU003750"/>
    </source>
</evidence>
<evidence type="ECO:0008006" key="6">
    <source>
        <dbReference type="Google" id="ProtNLM"/>
    </source>
</evidence>
<feature type="transmembrane region" description="Helical" evidence="3">
    <location>
        <begin position="82"/>
        <end position="102"/>
    </location>
</feature>
<evidence type="ECO:0000256" key="3">
    <source>
        <dbReference type="SAM" id="Phobius"/>
    </source>
</evidence>
<gene>
    <name evidence="4" type="ORF">N7G274_000279</name>
</gene>
<sequence>MFDIQLRSLKDRVFDPCCQYVPFYVKPLHITEGAYVAGLLSCSCAIRSSSRLSLTFWFINRALDCLDGALARHRRSASDLGGFLDLLSDFIIYSLLPISVAIGQNGTPHCWEAVAILEATFHVNNFILFYVAAVAEKGAKEDDAKSRELTSVMMRPALIEGMESGILFTLMLAFPGYVEAWSWLMAGLVTVGIVQRILWVTTALT</sequence>
<evidence type="ECO:0000256" key="1">
    <source>
        <dbReference type="ARBA" id="ARBA00022679"/>
    </source>
</evidence>
<evidence type="ECO:0000313" key="4">
    <source>
        <dbReference type="EMBL" id="KAL2048368.1"/>
    </source>
</evidence>
<dbReference type="PROSITE" id="PS00379">
    <property type="entry name" value="CDP_ALCOHOL_P_TRANSF"/>
    <property type="match status" value="1"/>
</dbReference>
<dbReference type="Proteomes" id="UP001590950">
    <property type="component" value="Unassembled WGS sequence"/>
</dbReference>
<dbReference type="Gene3D" id="1.20.120.1760">
    <property type="match status" value="1"/>
</dbReference>
<feature type="transmembrane region" description="Helical" evidence="3">
    <location>
        <begin position="114"/>
        <end position="135"/>
    </location>
</feature>
<comment type="similarity">
    <text evidence="2">Belongs to the CDP-alcohol phosphatidyltransferase class-I family.</text>
</comment>
<reference evidence="4 5" key="1">
    <citation type="submission" date="2024-09" db="EMBL/GenBank/DDBJ databases">
        <title>Rethinking Asexuality: The Enigmatic Case of Functional Sexual Genes in Lepraria (Stereocaulaceae).</title>
        <authorList>
            <person name="Doellman M."/>
            <person name="Sun Y."/>
            <person name="Barcenas-Pena A."/>
            <person name="Lumbsch H.T."/>
            <person name="Grewe F."/>
        </authorList>
    </citation>
    <scope>NUCLEOTIDE SEQUENCE [LARGE SCALE GENOMIC DNA]</scope>
    <source>
        <strain evidence="4 5">Mercado 3170</strain>
    </source>
</reference>
<dbReference type="InterPro" id="IPR048254">
    <property type="entry name" value="CDP_ALCOHOL_P_TRANSF_CS"/>
</dbReference>
<keyword evidence="3" id="KW-1133">Transmembrane helix</keyword>
<proteinExistence type="inferred from homology"/>
<accession>A0ABR4AY16</accession>
<keyword evidence="1 2" id="KW-0808">Transferase</keyword>
<dbReference type="Pfam" id="PF01066">
    <property type="entry name" value="CDP-OH_P_transf"/>
    <property type="match status" value="1"/>
</dbReference>
<dbReference type="InterPro" id="IPR043130">
    <property type="entry name" value="CDP-OH_PTrfase_TM_dom"/>
</dbReference>
<evidence type="ECO:0000313" key="5">
    <source>
        <dbReference type="Proteomes" id="UP001590950"/>
    </source>
</evidence>
<comment type="caution">
    <text evidence="4">The sequence shown here is derived from an EMBL/GenBank/DDBJ whole genome shotgun (WGS) entry which is preliminary data.</text>
</comment>